<organism evidence="3 4">
    <name type="scientific">Heterodermia speciosa</name>
    <dbReference type="NCBI Taxonomy" id="116794"/>
    <lineage>
        <taxon>Eukaryota</taxon>
        <taxon>Fungi</taxon>
        <taxon>Dikarya</taxon>
        <taxon>Ascomycota</taxon>
        <taxon>Pezizomycotina</taxon>
        <taxon>Lecanoromycetes</taxon>
        <taxon>OSLEUM clade</taxon>
        <taxon>Lecanoromycetidae</taxon>
        <taxon>Caliciales</taxon>
        <taxon>Physciaceae</taxon>
        <taxon>Heterodermia</taxon>
    </lineage>
</organism>
<dbReference type="EMBL" id="CAJPDS010000017">
    <property type="protein sequence ID" value="CAF9916148.1"/>
    <property type="molecule type" value="Genomic_DNA"/>
</dbReference>
<keyword evidence="2" id="KW-0472">Membrane</keyword>
<evidence type="ECO:0000313" key="4">
    <source>
        <dbReference type="Proteomes" id="UP000664521"/>
    </source>
</evidence>
<dbReference type="Proteomes" id="UP000664521">
    <property type="component" value="Unassembled WGS sequence"/>
</dbReference>
<name>A0A8H3IF20_9LECA</name>
<evidence type="ECO:0000313" key="3">
    <source>
        <dbReference type="EMBL" id="CAF9916148.1"/>
    </source>
</evidence>
<feature type="transmembrane region" description="Helical" evidence="2">
    <location>
        <begin position="116"/>
        <end position="140"/>
    </location>
</feature>
<feature type="transmembrane region" description="Helical" evidence="2">
    <location>
        <begin position="26"/>
        <end position="50"/>
    </location>
</feature>
<evidence type="ECO:0000256" key="1">
    <source>
        <dbReference type="SAM" id="MobiDB-lite"/>
    </source>
</evidence>
<accession>A0A8H3IF20</accession>
<evidence type="ECO:0000256" key="2">
    <source>
        <dbReference type="SAM" id="Phobius"/>
    </source>
</evidence>
<gene>
    <name evidence="3" type="ORF">HETSPECPRED_002776</name>
</gene>
<protein>
    <submittedName>
        <fullName evidence="3">Uncharacterized protein</fullName>
    </submittedName>
</protein>
<comment type="caution">
    <text evidence="3">The sequence shown here is derived from an EMBL/GenBank/DDBJ whole genome shotgun (WGS) entry which is preliminary data.</text>
</comment>
<feature type="region of interest" description="Disordered" evidence="1">
    <location>
        <begin position="332"/>
        <end position="361"/>
    </location>
</feature>
<proteinExistence type="predicted"/>
<reference evidence="3" key="1">
    <citation type="submission" date="2021-03" db="EMBL/GenBank/DDBJ databases">
        <authorList>
            <person name="Tagirdzhanova G."/>
        </authorList>
    </citation>
    <scope>NUCLEOTIDE SEQUENCE</scope>
</reference>
<dbReference type="AlphaFoldDB" id="A0A8H3IF20"/>
<keyword evidence="4" id="KW-1185">Reference proteome</keyword>
<sequence>MSPSAPIQDIRQLCNLYITDVPPNSILAIFILIAVINAGIFFSLWLPLIISLNVQSHHRLKWLSGILRHRSAWFIVWPFLHGCCGLSLILQGLVLHAGLTCRHPGVKRRFYSLTPVAGWLILASQCTMLTVSALAIGLGLRREQKKARKGKGRATAGEDVEQHDAEPSAVPPQKGSHRTFRELGRKHEDRRPSTVTTNSSAVSRLEYLCWEGIEDLTKPINTVANCQTRDPRDADPGFTYAMARRTMARTSDKVTVEDTQQPKCVRLPIGRNAEGSSKDVERLVARRNALAADVEGFPFPLTPPPRCLSRAGLLTRTGEYIPLASEPFEGHGRRPLGVRRPASMGRGSFVPSRPSPLRIDSGYQSKNECVTATVPGRCRLDKLRGKGKTREAVVFEMTVPPNEEVLISLSRATTSSSTSGLEPLQRCP</sequence>
<feature type="compositionally biased region" description="Basic and acidic residues" evidence="1">
    <location>
        <begin position="179"/>
        <end position="192"/>
    </location>
</feature>
<feature type="transmembrane region" description="Helical" evidence="2">
    <location>
        <begin position="71"/>
        <end position="96"/>
    </location>
</feature>
<keyword evidence="2" id="KW-1133">Transmembrane helix</keyword>
<feature type="region of interest" description="Disordered" evidence="1">
    <location>
        <begin position="147"/>
        <end position="197"/>
    </location>
</feature>
<keyword evidence="2" id="KW-0812">Transmembrane</keyword>